<keyword evidence="7 11" id="KW-0808">Transferase</keyword>
<dbReference type="RefSeq" id="WP_112880176.1">
    <property type="nucleotide sequence ID" value="NZ_QLUW01000001.1"/>
</dbReference>
<dbReference type="Gene3D" id="3.30.160.270">
    <property type="match status" value="1"/>
</dbReference>
<comment type="pathway">
    <text evidence="1 11">Amino-acid biosynthesis; L-leucine biosynthesis; L-leucine from 3-methyl-2-oxobutanoate: step 1/4.</text>
</comment>
<dbReference type="FunFam" id="1.10.238.260:FF:000001">
    <property type="entry name" value="2-isopropylmalate synthase"/>
    <property type="match status" value="1"/>
</dbReference>
<evidence type="ECO:0000313" key="14">
    <source>
        <dbReference type="Proteomes" id="UP000249260"/>
    </source>
</evidence>
<dbReference type="InterPro" id="IPR013709">
    <property type="entry name" value="2-isopropylmalate_synth_dimer"/>
</dbReference>
<feature type="region of interest" description="Regulatory domain" evidence="11">
    <location>
        <begin position="390"/>
        <end position="514"/>
    </location>
</feature>
<dbReference type="OrthoDB" id="9804858at2"/>
<dbReference type="Proteomes" id="UP000249260">
    <property type="component" value="Unassembled WGS sequence"/>
</dbReference>
<evidence type="ECO:0000256" key="10">
    <source>
        <dbReference type="ARBA" id="ARBA00023304"/>
    </source>
</evidence>
<evidence type="ECO:0000256" key="8">
    <source>
        <dbReference type="ARBA" id="ARBA00022723"/>
    </source>
</evidence>
<name>A0A328U398_9BACL</name>
<dbReference type="NCBIfam" id="TIGR00973">
    <property type="entry name" value="leuA_bact"/>
    <property type="match status" value="1"/>
</dbReference>
<organism evidence="13 14">
    <name type="scientific">Paenibacillus montanisoli</name>
    <dbReference type="NCBI Taxonomy" id="2081970"/>
    <lineage>
        <taxon>Bacteria</taxon>
        <taxon>Bacillati</taxon>
        <taxon>Bacillota</taxon>
        <taxon>Bacilli</taxon>
        <taxon>Bacillales</taxon>
        <taxon>Paenibacillaceae</taxon>
        <taxon>Paenibacillus</taxon>
    </lineage>
</organism>
<evidence type="ECO:0000256" key="4">
    <source>
        <dbReference type="ARBA" id="ARBA00018198"/>
    </source>
</evidence>
<protein>
    <recommendedName>
        <fullName evidence="4 11">2-isopropylmalate synthase</fullName>
        <ecNumber evidence="3 11">2.3.3.13</ecNumber>
    </recommendedName>
    <alternativeName>
        <fullName evidence="11">Alpha-IPM synthase</fullName>
    </alternativeName>
    <alternativeName>
        <fullName evidence="11">Alpha-isopropylmalate synthase</fullName>
    </alternativeName>
</protein>
<dbReference type="EC" id="2.3.3.13" evidence="3 11"/>
<evidence type="ECO:0000256" key="7">
    <source>
        <dbReference type="ARBA" id="ARBA00022679"/>
    </source>
</evidence>
<dbReference type="NCBIfam" id="NF002086">
    <property type="entry name" value="PRK00915.1-3"/>
    <property type="match status" value="1"/>
</dbReference>
<feature type="binding site" evidence="11">
    <location>
        <position position="237"/>
    </location>
    <ligand>
        <name>Mn(2+)</name>
        <dbReference type="ChEBI" id="CHEBI:29035"/>
    </ligand>
</feature>
<comment type="cofactor">
    <cofactor evidence="11">
        <name>Mn(2+)</name>
        <dbReference type="ChEBI" id="CHEBI:29035"/>
    </cofactor>
</comment>
<dbReference type="CDD" id="cd07940">
    <property type="entry name" value="DRE_TIM_IPMS"/>
    <property type="match status" value="1"/>
</dbReference>
<feature type="binding site" evidence="11">
    <location>
        <position position="203"/>
    </location>
    <ligand>
        <name>Mn(2+)</name>
        <dbReference type="ChEBI" id="CHEBI:29035"/>
    </ligand>
</feature>
<dbReference type="Pfam" id="PF22617">
    <property type="entry name" value="HCS_D2"/>
    <property type="match status" value="1"/>
</dbReference>
<dbReference type="Pfam" id="PF08502">
    <property type="entry name" value="LeuA_dimer"/>
    <property type="match status" value="1"/>
</dbReference>
<evidence type="ECO:0000256" key="9">
    <source>
        <dbReference type="ARBA" id="ARBA00023211"/>
    </source>
</evidence>
<keyword evidence="5 11" id="KW-0432">Leucine biosynthesis</keyword>
<dbReference type="SMART" id="SM00917">
    <property type="entry name" value="LeuA_dimer"/>
    <property type="match status" value="1"/>
</dbReference>
<dbReference type="GO" id="GO:0005737">
    <property type="term" value="C:cytoplasm"/>
    <property type="evidence" value="ECO:0007669"/>
    <property type="project" value="UniProtKB-UniRule"/>
</dbReference>
<dbReference type="SUPFAM" id="SSF110921">
    <property type="entry name" value="2-isopropylmalate synthase LeuA, allosteric (dimerisation) domain"/>
    <property type="match status" value="1"/>
</dbReference>
<proteinExistence type="inferred from homology"/>
<dbReference type="PROSITE" id="PS50991">
    <property type="entry name" value="PYR_CT"/>
    <property type="match status" value="1"/>
</dbReference>
<dbReference type="Gene3D" id="3.20.20.70">
    <property type="entry name" value="Aldolase class I"/>
    <property type="match status" value="1"/>
</dbReference>
<evidence type="ECO:0000256" key="5">
    <source>
        <dbReference type="ARBA" id="ARBA00022430"/>
    </source>
</evidence>
<evidence type="ECO:0000256" key="2">
    <source>
        <dbReference type="ARBA" id="ARBA00009396"/>
    </source>
</evidence>
<feature type="domain" description="Pyruvate carboxyltransferase" evidence="12">
    <location>
        <begin position="4"/>
        <end position="266"/>
    </location>
</feature>
<keyword evidence="8 11" id="KW-0479">Metal-binding</keyword>
<keyword evidence="14" id="KW-1185">Reference proteome</keyword>
<dbReference type="InterPro" id="IPR036230">
    <property type="entry name" value="LeuA_allosteric_dom_sf"/>
</dbReference>
<comment type="catalytic activity">
    <reaction evidence="11">
        <text>3-methyl-2-oxobutanoate + acetyl-CoA + H2O = (2S)-2-isopropylmalate + CoA + H(+)</text>
        <dbReference type="Rhea" id="RHEA:21524"/>
        <dbReference type="ChEBI" id="CHEBI:1178"/>
        <dbReference type="ChEBI" id="CHEBI:11851"/>
        <dbReference type="ChEBI" id="CHEBI:15377"/>
        <dbReference type="ChEBI" id="CHEBI:15378"/>
        <dbReference type="ChEBI" id="CHEBI:57287"/>
        <dbReference type="ChEBI" id="CHEBI:57288"/>
        <dbReference type="EC" id="2.3.3.13"/>
    </reaction>
</comment>
<evidence type="ECO:0000256" key="3">
    <source>
        <dbReference type="ARBA" id="ARBA00012973"/>
    </source>
</evidence>
<comment type="similarity">
    <text evidence="2 11">Belongs to the alpha-IPM synthase/homocitrate synthase family. LeuA type 1 subfamily.</text>
</comment>
<dbReference type="PANTHER" id="PTHR10277">
    <property type="entry name" value="HOMOCITRATE SYNTHASE-RELATED"/>
    <property type="match status" value="1"/>
</dbReference>
<dbReference type="InterPro" id="IPR002034">
    <property type="entry name" value="AIPM/Hcit_synth_CS"/>
</dbReference>
<evidence type="ECO:0000256" key="11">
    <source>
        <dbReference type="HAMAP-Rule" id="MF_01025"/>
    </source>
</evidence>
<dbReference type="PROSITE" id="PS00815">
    <property type="entry name" value="AIPM_HOMOCIT_SYNTH_1"/>
    <property type="match status" value="1"/>
</dbReference>
<sequence length="514" mass="55922">MRKIYIFDTTLRDGEQSPGVNLNTKEKLEIAYQLEKLGVDRIEAGFPAASPGDLAAVNAVARAVKNATVIGLSRSREQDIDAAREALKDAQDPCLHLFLATSPIHRKHKLRMEKEQVLETAERAIRYAKQYFSKIEFSPEDAGRTELDFLCQVTDMAIRAGATVVNIPDTVGYMTPAEFGNIFKTLKEQVPGIEKIQLSAHCHDDLGLATANALAAILNGADQIEGTINGIGERAGNTAIEEVAMALATRGDLFGATTTLNLKEIAKTSRLVSKLTGMVVPGNKAIVGANAFAHESGIHQDGMLKEKTTYEIISPETIGLRDSKLVLGKHSGRAAFREKLIDLGYELDDEAVNAAFAKFKDLADKKKNVMDEDIRAMLEEKLTDTPEVYSLETIHVSYGNKSVPSATIRVRMAEGEVKEQSAEGNGSVDAIYNAIDALTAEAVELEDYSIKSVSHGKDALGEVHVVLKQDEVSAQGRGLSTDILEASARAYIDALNRLVEKRKSPGRRDKMSLI</sequence>
<dbReference type="InterPro" id="IPR000891">
    <property type="entry name" value="PYR_CT"/>
</dbReference>
<comment type="subunit">
    <text evidence="11">Homodimer.</text>
</comment>
<dbReference type="InterPro" id="IPR054691">
    <property type="entry name" value="LeuA/HCS_post-cat"/>
</dbReference>
<keyword evidence="9 11" id="KW-0464">Manganese</keyword>
<dbReference type="GO" id="GO:0003985">
    <property type="term" value="F:acetyl-CoA C-acetyltransferase activity"/>
    <property type="evidence" value="ECO:0007669"/>
    <property type="project" value="UniProtKB-UniRule"/>
</dbReference>
<dbReference type="NCBIfam" id="NF002088">
    <property type="entry name" value="PRK00915.1-5"/>
    <property type="match status" value="1"/>
</dbReference>
<dbReference type="PANTHER" id="PTHR10277:SF9">
    <property type="entry name" value="2-ISOPROPYLMALATE SYNTHASE 1, CHLOROPLASTIC-RELATED"/>
    <property type="match status" value="1"/>
</dbReference>
<accession>A0A328U398</accession>
<dbReference type="GO" id="GO:0009098">
    <property type="term" value="P:L-leucine biosynthetic process"/>
    <property type="evidence" value="ECO:0007669"/>
    <property type="project" value="UniProtKB-UniRule"/>
</dbReference>
<keyword evidence="13" id="KW-0012">Acyltransferase</keyword>
<dbReference type="GO" id="GO:0030145">
    <property type="term" value="F:manganese ion binding"/>
    <property type="evidence" value="ECO:0007669"/>
    <property type="project" value="UniProtKB-UniRule"/>
</dbReference>
<dbReference type="Pfam" id="PF00682">
    <property type="entry name" value="HMGL-like"/>
    <property type="match status" value="1"/>
</dbReference>
<keyword evidence="6 11" id="KW-0028">Amino-acid biosynthesis</keyword>
<feature type="binding site" evidence="11">
    <location>
        <position position="13"/>
    </location>
    <ligand>
        <name>Mn(2+)</name>
        <dbReference type="ChEBI" id="CHEBI:29035"/>
    </ligand>
</feature>
<keyword evidence="10 11" id="KW-0100">Branched-chain amino acid biosynthesis</keyword>
<dbReference type="InterPro" id="IPR050073">
    <property type="entry name" value="2-IPM_HCS-like"/>
</dbReference>
<evidence type="ECO:0000256" key="1">
    <source>
        <dbReference type="ARBA" id="ARBA00004689"/>
    </source>
</evidence>
<dbReference type="InterPro" id="IPR005671">
    <property type="entry name" value="LeuA_bact_synth"/>
</dbReference>
<dbReference type="EMBL" id="QLUW01000001">
    <property type="protein sequence ID" value="RAP77119.1"/>
    <property type="molecule type" value="Genomic_DNA"/>
</dbReference>
<feature type="binding site" evidence="11">
    <location>
        <position position="201"/>
    </location>
    <ligand>
        <name>Mn(2+)</name>
        <dbReference type="ChEBI" id="CHEBI:29035"/>
    </ligand>
</feature>
<dbReference type="AlphaFoldDB" id="A0A328U398"/>
<dbReference type="InterPro" id="IPR013785">
    <property type="entry name" value="Aldolase_TIM"/>
</dbReference>
<comment type="function">
    <text evidence="11">Catalyzes the condensation of the acetyl group of acetyl-CoA with 3-methyl-2-oxobutanoate (2-ketoisovalerate) to form 3-carboxy-3-hydroxy-4-methylpentanoate (2-isopropylmalate).</text>
</comment>
<reference evidence="13 14" key="1">
    <citation type="submission" date="2018-06" db="EMBL/GenBank/DDBJ databases">
        <title>Paenibacillus montanisoli sp. nov., isolated from mountain area soil.</title>
        <authorList>
            <person name="Wu M."/>
        </authorList>
    </citation>
    <scope>NUCLEOTIDE SEQUENCE [LARGE SCALE GENOMIC DNA]</scope>
    <source>
        <strain evidence="13 14">RA17</strain>
    </source>
</reference>
<dbReference type="SUPFAM" id="SSF51569">
    <property type="entry name" value="Aldolase"/>
    <property type="match status" value="1"/>
</dbReference>
<dbReference type="FunFam" id="3.20.20.70:FF:000010">
    <property type="entry name" value="2-isopropylmalate synthase"/>
    <property type="match status" value="1"/>
</dbReference>
<evidence type="ECO:0000259" key="12">
    <source>
        <dbReference type="PROSITE" id="PS50991"/>
    </source>
</evidence>
<dbReference type="HAMAP" id="MF_01025">
    <property type="entry name" value="LeuA_type1"/>
    <property type="match status" value="1"/>
</dbReference>
<dbReference type="UniPathway" id="UPA00048">
    <property type="reaction ID" value="UER00070"/>
</dbReference>
<dbReference type="Gene3D" id="1.10.238.260">
    <property type="match status" value="1"/>
</dbReference>
<gene>
    <name evidence="11" type="primary">leuA</name>
    <name evidence="13" type="ORF">DL346_01030</name>
</gene>
<dbReference type="GO" id="GO:0003852">
    <property type="term" value="F:2-isopropylmalate synthase activity"/>
    <property type="evidence" value="ECO:0007669"/>
    <property type="project" value="UniProtKB-UniRule"/>
</dbReference>
<keyword evidence="11" id="KW-0963">Cytoplasm</keyword>
<dbReference type="PROSITE" id="PS00816">
    <property type="entry name" value="AIPM_HOMOCIT_SYNTH_2"/>
    <property type="match status" value="1"/>
</dbReference>
<evidence type="ECO:0000313" key="13">
    <source>
        <dbReference type="EMBL" id="RAP77119.1"/>
    </source>
</evidence>
<comment type="caution">
    <text evidence="13">The sequence shown here is derived from an EMBL/GenBank/DDBJ whole genome shotgun (WGS) entry which is preliminary data.</text>
</comment>
<dbReference type="FunFam" id="3.30.160.270:FF:000003">
    <property type="entry name" value="2-isopropylmalate synthase"/>
    <property type="match status" value="1"/>
</dbReference>
<evidence type="ECO:0000256" key="6">
    <source>
        <dbReference type="ARBA" id="ARBA00022605"/>
    </source>
</evidence>